<dbReference type="Proteomes" id="UP001187734">
    <property type="component" value="Unassembled WGS sequence"/>
</dbReference>
<dbReference type="PANTHER" id="PTHR24171:SF8">
    <property type="entry name" value="BRCA1-ASSOCIATED RING DOMAIN PROTEIN 1"/>
    <property type="match status" value="1"/>
</dbReference>
<dbReference type="SUPFAM" id="SSF48403">
    <property type="entry name" value="Ankyrin repeat"/>
    <property type="match status" value="1"/>
</dbReference>
<evidence type="ECO:0000256" key="3">
    <source>
        <dbReference type="PROSITE-ProRule" id="PRU00023"/>
    </source>
</evidence>
<dbReference type="AlphaFoldDB" id="A0AAE8SEW7"/>
<name>A0AAE8SEW7_9HYPO</name>
<keyword evidence="5" id="KW-1185">Reference proteome</keyword>
<dbReference type="PROSITE" id="PS50297">
    <property type="entry name" value="ANK_REP_REGION"/>
    <property type="match status" value="1"/>
</dbReference>
<evidence type="ECO:0000313" key="5">
    <source>
        <dbReference type="Proteomes" id="UP001187734"/>
    </source>
</evidence>
<evidence type="ECO:0008006" key="6">
    <source>
        <dbReference type="Google" id="ProtNLM"/>
    </source>
</evidence>
<feature type="repeat" description="ANK" evidence="3">
    <location>
        <begin position="98"/>
        <end position="130"/>
    </location>
</feature>
<dbReference type="Gene3D" id="1.25.40.20">
    <property type="entry name" value="Ankyrin repeat-containing domain"/>
    <property type="match status" value="1"/>
</dbReference>
<gene>
    <name evidence="4" type="ORF">FTOL_02705</name>
</gene>
<accession>A0AAE8SEW7</accession>
<dbReference type="PROSITE" id="PS50088">
    <property type="entry name" value="ANK_REPEAT"/>
    <property type="match status" value="1"/>
</dbReference>
<dbReference type="PRINTS" id="PR01415">
    <property type="entry name" value="ANKYRIN"/>
</dbReference>
<comment type="caution">
    <text evidence="4">The sequence shown here is derived from an EMBL/GenBank/DDBJ whole genome shotgun (WGS) entry which is preliminary data.</text>
</comment>
<dbReference type="InterPro" id="IPR002110">
    <property type="entry name" value="Ankyrin_rpt"/>
</dbReference>
<dbReference type="SMART" id="SM00248">
    <property type="entry name" value="ANK"/>
    <property type="match status" value="3"/>
</dbReference>
<dbReference type="GO" id="GO:0085020">
    <property type="term" value="P:protein K6-linked ubiquitination"/>
    <property type="evidence" value="ECO:0007669"/>
    <property type="project" value="TreeGrafter"/>
</dbReference>
<evidence type="ECO:0000313" key="4">
    <source>
        <dbReference type="EMBL" id="SPJ72976.1"/>
    </source>
</evidence>
<evidence type="ECO:0000256" key="2">
    <source>
        <dbReference type="ARBA" id="ARBA00023043"/>
    </source>
</evidence>
<evidence type="ECO:0000256" key="1">
    <source>
        <dbReference type="ARBA" id="ARBA00022737"/>
    </source>
</evidence>
<organism evidence="4 5">
    <name type="scientific">Fusarium torulosum</name>
    <dbReference type="NCBI Taxonomy" id="33205"/>
    <lineage>
        <taxon>Eukaryota</taxon>
        <taxon>Fungi</taxon>
        <taxon>Dikarya</taxon>
        <taxon>Ascomycota</taxon>
        <taxon>Pezizomycotina</taxon>
        <taxon>Sordariomycetes</taxon>
        <taxon>Hypocreomycetidae</taxon>
        <taxon>Hypocreales</taxon>
        <taxon>Nectriaceae</taxon>
        <taxon>Fusarium</taxon>
    </lineage>
</organism>
<sequence>MALLYGDDSELEARLGDVGLGEVNISELDENGETVMEIVASNPSLYLRAFKLLDREASPSAHRREDISEFLSAAATGDIAKIEQLLACGLDINSSDLLGYTALHEAICFGHYEMVELLRKHEADVNRKVTHGGAKLLHAAIERGLEHRQYITDVRKIPPRLTHRHVKIVALLLHHGVDIGVRRSNNDLKVKETIFQNLKLARNYQPMELCNLQRILILLNQAPEGGTIQAPPQLQLSAFQCPLELKVKFLGPKSIVEGRRTPVTKLSNNGWNNLMRKAKELEDSVLRAGTRDNWRRIHLPANNKDWAE</sequence>
<keyword evidence="1" id="KW-0677">Repeat</keyword>
<protein>
    <recommendedName>
        <fullName evidence="6">Ankyrin</fullName>
    </recommendedName>
</protein>
<dbReference type="PANTHER" id="PTHR24171">
    <property type="entry name" value="ANKYRIN REPEAT DOMAIN-CONTAINING PROTEIN 39-RELATED"/>
    <property type="match status" value="1"/>
</dbReference>
<dbReference type="EMBL" id="ONZP01000085">
    <property type="protein sequence ID" value="SPJ72976.1"/>
    <property type="molecule type" value="Genomic_DNA"/>
</dbReference>
<proteinExistence type="predicted"/>
<dbReference type="Pfam" id="PF12796">
    <property type="entry name" value="Ank_2"/>
    <property type="match status" value="1"/>
</dbReference>
<dbReference type="InterPro" id="IPR036770">
    <property type="entry name" value="Ankyrin_rpt-contain_sf"/>
</dbReference>
<reference evidence="4" key="1">
    <citation type="submission" date="2018-03" db="EMBL/GenBank/DDBJ databases">
        <authorList>
            <person name="Guldener U."/>
        </authorList>
    </citation>
    <scope>NUCLEOTIDE SEQUENCE</scope>
</reference>
<keyword evidence="2 3" id="KW-0040">ANK repeat</keyword>
<dbReference type="GO" id="GO:0004842">
    <property type="term" value="F:ubiquitin-protein transferase activity"/>
    <property type="evidence" value="ECO:0007669"/>
    <property type="project" value="TreeGrafter"/>
</dbReference>